<dbReference type="GO" id="GO:0017004">
    <property type="term" value="P:cytochrome complex assembly"/>
    <property type="evidence" value="ECO:0007669"/>
    <property type="project" value="UniProtKB-KW"/>
</dbReference>
<keyword evidence="7" id="KW-0472">Membrane</keyword>
<dbReference type="AlphaFoldDB" id="A0A261VH80"/>
<dbReference type="PANTHER" id="PTHR47870">
    <property type="entry name" value="CYTOCHROME C-TYPE BIOGENESIS PROTEIN CCMH"/>
    <property type="match status" value="1"/>
</dbReference>
<dbReference type="InterPro" id="IPR005616">
    <property type="entry name" value="CcmH/CycL/Ccl2/NrfF_N"/>
</dbReference>
<evidence type="ECO:0000313" key="9">
    <source>
        <dbReference type="EMBL" id="OZI72513.1"/>
    </source>
</evidence>
<dbReference type="PANTHER" id="PTHR47870:SF1">
    <property type="entry name" value="CYTOCHROME C-TYPE BIOGENESIS PROTEIN CCMH"/>
    <property type="match status" value="1"/>
</dbReference>
<keyword evidence="6 7" id="KW-0408">Iron</keyword>
<dbReference type="Gene3D" id="1.10.8.640">
    <property type="entry name" value="Cytochrome C biogenesis protein"/>
    <property type="match status" value="1"/>
</dbReference>
<keyword evidence="7" id="KW-0812">Transmembrane</keyword>
<dbReference type="InterPro" id="IPR038297">
    <property type="entry name" value="CcmH/CycL/NrfF/Ccl2_sf"/>
</dbReference>
<keyword evidence="2 7" id="KW-0349">Heme</keyword>
<dbReference type="InterPro" id="IPR051263">
    <property type="entry name" value="C-type_cytochrome_biogenesis"/>
</dbReference>
<keyword evidence="7" id="KW-1133">Transmembrane helix</keyword>
<dbReference type="Pfam" id="PF03918">
    <property type="entry name" value="CcmH"/>
    <property type="match status" value="1"/>
</dbReference>
<reference evidence="10" key="1">
    <citation type="submission" date="2017-05" db="EMBL/GenBank/DDBJ databases">
        <title>Complete and WGS of Bordetella genogroups.</title>
        <authorList>
            <person name="Spilker T."/>
            <person name="Lipuma J."/>
        </authorList>
    </citation>
    <scope>NUCLEOTIDE SEQUENCE [LARGE SCALE GENOMIC DNA]</scope>
    <source>
        <strain evidence="10">AU8256</strain>
    </source>
</reference>
<evidence type="ECO:0000256" key="4">
    <source>
        <dbReference type="ARBA" id="ARBA00022729"/>
    </source>
</evidence>
<keyword evidence="4 7" id="KW-0732">Signal</keyword>
<dbReference type="CDD" id="cd16378">
    <property type="entry name" value="CcmH_N"/>
    <property type="match status" value="1"/>
</dbReference>
<proteinExistence type="inferred from homology"/>
<evidence type="ECO:0000259" key="8">
    <source>
        <dbReference type="Pfam" id="PF03918"/>
    </source>
</evidence>
<feature type="transmembrane region" description="Helical" evidence="7">
    <location>
        <begin position="104"/>
        <end position="126"/>
    </location>
</feature>
<dbReference type="RefSeq" id="WP_094807673.1">
    <property type="nucleotide sequence ID" value="NZ_NEVT01000008.1"/>
</dbReference>
<dbReference type="EMBL" id="NEVT01000008">
    <property type="protein sequence ID" value="OZI72513.1"/>
    <property type="molecule type" value="Genomic_DNA"/>
</dbReference>
<comment type="function">
    <text evidence="7">Possible subunit of a heme lyase.</text>
</comment>
<dbReference type="Proteomes" id="UP000215633">
    <property type="component" value="Unassembled WGS sequence"/>
</dbReference>
<keyword evidence="10" id="KW-1185">Reference proteome</keyword>
<comment type="caution">
    <text evidence="9">The sequence shown here is derived from an EMBL/GenBank/DDBJ whole genome shotgun (WGS) entry which is preliminary data.</text>
</comment>
<feature type="domain" description="CcmH/CycL/Ccl2/NrfF N-terminal" evidence="8">
    <location>
        <begin position="14"/>
        <end position="151"/>
    </location>
</feature>
<evidence type="ECO:0000256" key="7">
    <source>
        <dbReference type="RuleBase" id="RU364112"/>
    </source>
</evidence>
<dbReference type="GO" id="GO:0005886">
    <property type="term" value="C:plasma membrane"/>
    <property type="evidence" value="ECO:0007669"/>
    <property type="project" value="TreeGrafter"/>
</dbReference>
<accession>A0A261VH80</accession>
<evidence type="ECO:0000256" key="2">
    <source>
        <dbReference type="ARBA" id="ARBA00022617"/>
    </source>
</evidence>
<keyword evidence="3 7" id="KW-0479">Metal-binding</keyword>
<evidence type="ECO:0000256" key="1">
    <source>
        <dbReference type="ARBA" id="ARBA00010342"/>
    </source>
</evidence>
<evidence type="ECO:0000256" key="6">
    <source>
        <dbReference type="ARBA" id="ARBA00023004"/>
    </source>
</evidence>
<keyword evidence="5" id="KW-0201">Cytochrome c-type biogenesis</keyword>
<gene>
    <name evidence="9" type="ORF">CAL24_19660</name>
</gene>
<evidence type="ECO:0000313" key="10">
    <source>
        <dbReference type="Proteomes" id="UP000215633"/>
    </source>
</evidence>
<comment type="similarity">
    <text evidence="1 7">Belongs to the CcmH/CycL/Ccl2/NrfF family.</text>
</comment>
<dbReference type="FunFam" id="1.10.8.640:FF:000001">
    <property type="entry name" value="Cytochrome c-type biogenesis protein"/>
    <property type="match status" value="1"/>
</dbReference>
<dbReference type="GO" id="GO:0046872">
    <property type="term" value="F:metal ion binding"/>
    <property type="evidence" value="ECO:0007669"/>
    <property type="project" value="UniProtKB-KW"/>
</dbReference>
<organism evidence="9 10">
    <name type="scientific">Bordetella genomosp. 2</name>
    <dbReference type="NCBI Taxonomy" id="1983456"/>
    <lineage>
        <taxon>Bacteria</taxon>
        <taxon>Pseudomonadati</taxon>
        <taxon>Pseudomonadota</taxon>
        <taxon>Betaproteobacteria</taxon>
        <taxon>Burkholderiales</taxon>
        <taxon>Alcaligenaceae</taxon>
        <taxon>Bordetella</taxon>
    </lineage>
</organism>
<evidence type="ECO:0000256" key="5">
    <source>
        <dbReference type="ARBA" id="ARBA00022748"/>
    </source>
</evidence>
<protein>
    <recommendedName>
        <fullName evidence="7">Cytochrome c-type biogenesis protein</fullName>
    </recommendedName>
</protein>
<evidence type="ECO:0000256" key="3">
    <source>
        <dbReference type="ARBA" id="ARBA00022723"/>
    </source>
</evidence>
<name>A0A261VH80_9BORD</name>
<sequence>MKRLIAAIVLGAGLHGQGLAAIDTHEFADDGQRQRYRDLAAVLRCPKCQNQNIAESNSPIANDLRGEIHRMLGEGRSDDQIIDFMVSRYGDFVLYDPPLATRTALLWFGPVALLLAGGTALAAIVARRRRASAAAALPLSDTERRRLASLLDASGPPPGQDS</sequence>